<organism evidence="2 3">
    <name type="scientific">Trinickia symbiotica</name>
    <dbReference type="NCBI Taxonomy" id="863227"/>
    <lineage>
        <taxon>Bacteria</taxon>
        <taxon>Pseudomonadati</taxon>
        <taxon>Pseudomonadota</taxon>
        <taxon>Betaproteobacteria</taxon>
        <taxon>Burkholderiales</taxon>
        <taxon>Burkholderiaceae</taxon>
        <taxon>Trinickia</taxon>
    </lineage>
</organism>
<evidence type="ECO:0000256" key="1">
    <source>
        <dbReference type="SAM" id="MobiDB-lite"/>
    </source>
</evidence>
<dbReference type="RefSeq" id="WP_107150649.1">
    <property type="nucleotide sequence ID" value="NZ_PYUC01000005.1"/>
</dbReference>
<accession>A0A2T3XV42</accession>
<evidence type="ECO:0000313" key="3">
    <source>
        <dbReference type="Proteomes" id="UP000240638"/>
    </source>
</evidence>
<gene>
    <name evidence="2" type="ORF">C9I57_10775</name>
</gene>
<feature type="compositionally biased region" description="Basic and acidic residues" evidence="1">
    <location>
        <begin position="17"/>
        <end position="27"/>
    </location>
</feature>
<name>A0A2T3XV42_9BURK</name>
<reference evidence="2 3" key="1">
    <citation type="submission" date="2018-03" db="EMBL/GenBank/DDBJ databases">
        <title>Whole genome analyses suggest that Burkholderia sensu lato contains two further novel genera in the rhizoxinica-symbiotica group Mycetohabitans gen. nov., and Trinickia gen. nov.: implications for the evolution of diazotrophy and nodulation in the Burkholderiaceae.</title>
        <authorList>
            <person name="Estrada De Los Santos P."/>
            <person name="Palmer M."/>
            <person name="Chavez-Ramirez B."/>
            <person name="Steenkamp E.T."/>
            <person name="Hirsch A.M."/>
            <person name="Manyaka P."/>
            <person name="Maluk M."/>
            <person name="Lafos M."/>
            <person name="Crook M."/>
            <person name="Gross E."/>
            <person name="Simon M.F."/>
            <person name="Bueno Dos Reis Junior F."/>
            <person name="Poole P.S."/>
            <person name="Venter S.N."/>
            <person name="James E.K."/>
        </authorList>
    </citation>
    <scope>NUCLEOTIDE SEQUENCE [LARGE SCALE GENOMIC DNA]</scope>
    <source>
        <strain evidence="2 3">JPY-366</strain>
    </source>
</reference>
<evidence type="ECO:0000313" key="2">
    <source>
        <dbReference type="EMBL" id="PTB20365.1"/>
    </source>
</evidence>
<protein>
    <submittedName>
        <fullName evidence="2">Uncharacterized protein</fullName>
    </submittedName>
</protein>
<dbReference type="EMBL" id="PYUC01000005">
    <property type="protein sequence ID" value="PTB20365.1"/>
    <property type="molecule type" value="Genomic_DNA"/>
</dbReference>
<dbReference type="Proteomes" id="UP000240638">
    <property type="component" value="Unassembled WGS sequence"/>
</dbReference>
<feature type="region of interest" description="Disordered" evidence="1">
    <location>
        <begin position="1"/>
        <end position="30"/>
    </location>
</feature>
<sequence length="89" mass="9950">MAKMLWGGEAANPNAESARKGASEAQKRRAIVPRRAAIDSRARQENGARCCGATSIVAARSRGVRHHIGFNQGICQYRIHFRFSFFVYR</sequence>
<proteinExistence type="predicted"/>
<comment type="caution">
    <text evidence="2">The sequence shown here is derived from an EMBL/GenBank/DDBJ whole genome shotgun (WGS) entry which is preliminary data.</text>
</comment>
<dbReference type="AlphaFoldDB" id="A0A2T3XV42"/>